<keyword evidence="3" id="KW-1185">Reference proteome</keyword>
<evidence type="ECO:0000313" key="2">
    <source>
        <dbReference type="EMBL" id="MBO1318699.1"/>
    </source>
</evidence>
<protein>
    <recommendedName>
        <fullName evidence="1">RNA polymerase sigma-70 ECF-like HTH domain-containing protein</fullName>
    </recommendedName>
</protein>
<dbReference type="EMBL" id="JAFREP010000007">
    <property type="protein sequence ID" value="MBO1318699.1"/>
    <property type="molecule type" value="Genomic_DNA"/>
</dbReference>
<dbReference type="InterPro" id="IPR036388">
    <property type="entry name" value="WH-like_DNA-bd_sf"/>
</dbReference>
<name>A0A8J7Q7E2_9BACT</name>
<comment type="caution">
    <text evidence="2">The sequence shown here is derived from an EMBL/GenBank/DDBJ whole genome shotgun (WGS) entry which is preliminary data.</text>
</comment>
<gene>
    <name evidence="2" type="ORF">J3U88_09525</name>
</gene>
<reference evidence="2" key="1">
    <citation type="submission" date="2021-03" db="EMBL/GenBank/DDBJ databases">
        <authorList>
            <person name="Wang G."/>
        </authorList>
    </citation>
    <scope>NUCLEOTIDE SEQUENCE</scope>
    <source>
        <strain evidence="2">KCTC 12899</strain>
    </source>
</reference>
<sequence length="180" mass="20277">MSLPDLHTALSFLTQFSEKTQNTEKDNNLFTGNGQTHDLSPRALTRILNFLHQTQTVVAPDPPPGLDQQKIAAKVLRALLVQHLKNPLPGGPDQQPTHPLHRLSDAERERVLATDRALFQLEALDPDLCEIVELRYFLGLDLEEVARLTGHSNKLIAVKWKLAKTWLFQETQTGRQHASL</sequence>
<dbReference type="RefSeq" id="WP_207858351.1">
    <property type="nucleotide sequence ID" value="NZ_JAFREP010000007.1"/>
</dbReference>
<evidence type="ECO:0000313" key="3">
    <source>
        <dbReference type="Proteomes" id="UP000664417"/>
    </source>
</evidence>
<evidence type="ECO:0000259" key="1">
    <source>
        <dbReference type="Pfam" id="PF07638"/>
    </source>
</evidence>
<organism evidence="2 3">
    <name type="scientific">Acanthopleuribacter pedis</name>
    <dbReference type="NCBI Taxonomy" id="442870"/>
    <lineage>
        <taxon>Bacteria</taxon>
        <taxon>Pseudomonadati</taxon>
        <taxon>Acidobacteriota</taxon>
        <taxon>Holophagae</taxon>
        <taxon>Acanthopleuribacterales</taxon>
        <taxon>Acanthopleuribacteraceae</taxon>
        <taxon>Acanthopleuribacter</taxon>
    </lineage>
</organism>
<dbReference type="Proteomes" id="UP000664417">
    <property type="component" value="Unassembled WGS sequence"/>
</dbReference>
<dbReference type="AlphaFoldDB" id="A0A8J7Q7E2"/>
<dbReference type="Pfam" id="PF07638">
    <property type="entry name" value="Sigma70_ECF"/>
    <property type="match status" value="1"/>
</dbReference>
<dbReference type="Gene3D" id="1.10.10.10">
    <property type="entry name" value="Winged helix-like DNA-binding domain superfamily/Winged helix DNA-binding domain"/>
    <property type="match status" value="1"/>
</dbReference>
<feature type="domain" description="RNA polymerase sigma-70 ECF-like HTH" evidence="1">
    <location>
        <begin position="106"/>
        <end position="172"/>
    </location>
</feature>
<accession>A0A8J7Q7E2</accession>
<dbReference type="InterPro" id="IPR053812">
    <property type="entry name" value="HTH_Sigma70_ECF-like"/>
</dbReference>
<dbReference type="SUPFAM" id="SSF88659">
    <property type="entry name" value="Sigma3 and sigma4 domains of RNA polymerase sigma factors"/>
    <property type="match status" value="1"/>
</dbReference>
<proteinExistence type="predicted"/>
<dbReference type="InterPro" id="IPR013324">
    <property type="entry name" value="RNA_pol_sigma_r3/r4-like"/>
</dbReference>